<organism evidence="1 2">
    <name type="scientific">Heterostelium pallidum (strain ATCC 26659 / Pp 5 / PN500)</name>
    <name type="common">Cellular slime mold</name>
    <name type="synonym">Polysphondylium pallidum</name>
    <dbReference type="NCBI Taxonomy" id="670386"/>
    <lineage>
        <taxon>Eukaryota</taxon>
        <taxon>Amoebozoa</taxon>
        <taxon>Evosea</taxon>
        <taxon>Eumycetozoa</taxon>
        <taxon>Dictyostelia</taxon>
        <taxon>Acytosteliales</taxon>
        <taxon>Acytosteliaceae</taxon>
        <taxon>Heterostelium</taxon>
    </lineage>
</organism>
<gene>
    <name evidence="1" type="ORF">PPL_12415</name>
</gene>
<dbReference type="InParanoid" id="D3BMJ4"/>
<dbReference type="RefSeq" id="XP_020429335.1">
    <property type="nucleotide sequence ID" value="XM_020583148.1"/>
</dbReference>
<evidence type="ECO:0000313" key="2">
    <source>
        <dbReference type="Proteomes" id="UP000001396"/>
    </source>
</evidence>
<protein>
    <submittedName>
        <fullName evidence="1">Uncharacterized protein</fullName>
    </submittedName>
</protein>
<dbReference type="EMBL" id="ADBJ01000043">
    <property type="protein sequence ID" value="EFA77206.1"/>
    <property type="molecule type" value="Genomic_DNA"/>
</dbReference>
<proteinExistence type="predicted"/>
<comment type="caution">
    <text evidence="1">The sequence shown here is derived from an EMBL/GenBank/DDBJ whole genome shotgun (WGS) entry which is preliminary data.</text>
</comment>
<dbReference type="Proteomes" id="UP000001396">
    <property type="component" value="Unassembled WGS sequence"/>
</dbReference>
<evidence type="ECO:0000313" key="1">
    <source>
        <dbReference type="EMBL" id="EFA77206.1"/>
    </source>
</evidence>
<dbReference type="GeneID" id="31367882"/>
<name>D3BMJ4_HETP5</name>
<dbReference type="AlphaFoldDB" id="D3BMJ4"/>
<keyword evidence="2" id="KW-1185">Reference proteome</keyword>
<reference evidence="1 2" key="1">
    <citation type="journal article" date="2011" name="Genome Res.">
        <title>Phylogeny-wide analysis of social amoeba genomes highlights ancient origins for complex intercellular communication.</title>
        <authorList>
            <person name="Heidel A.J."/>
            <person name="Lawal H.M."/>
            <person name="Felder M."/>
            <person name="Schilde C."/>
            <person name="Helps N.R."/>
            <person name="Tunggal B."/>
            <person name="Rivero F."/>
            <person name="John U."/>
            <person name="Schleicher M."/>
            <person name="Eichinger L."/>
            <person name="Platzer M."/>
            <person name="Noegel A.A."/>
            <person name="Schaap P."/>
            <person name="Gloeckner G."/>
        </authorList>
    </citation>
    <scope>NUCLEOTIDE SEQUENCE [LARGE SCALE GENOMIC DNA]</scope>
    <source>
        <strain evidence="2">ATCC 26659 / Pp 5 / PN500</strain>
    </source>
</reference>
<sequence>MLIFKDRILHVDFTFGADCLNCMISQCNYTSEYCNRCIYGWWGTDCQHSCPIGCIDGCDRVTGQCQLEGMLGNCISHRCANPTGFTCDWYTSCLQKYVQPSCSVVKDIMYDKCQEYLRVEPTFSPKGQVWSGYVRKCLQQTLARDLLLVDQRQPGQFNCTYVTKNFFDNHVECYQNGPVSVCDLPYDDVAKVLIHGLSILFTRSWYYPIISCEDLIKSCSAEYIEHVKSMINDVYYPEKQKTR</sequence>
<accession>D3BMJ4</accession>